<feature type="compositionally biased region" description="Basic and acidic residues" evidence="1">
    <location>
        <begin position="14"/>
        <end position="23"/>
    </location>
</feature>
<dbReference type="HOGENOM" id="CLU_1129166_0_0_1"/>
<dbReference type="Proteomes" id="UP000053593">
    <property type="component" value="Unassembled WGS sequence"/>
</dbReference>
<feature type="region of interest" description="Disordered" evidence="1">
    <location>
        <begin position="1"/>
        <end position="23"/>
    </location>
</feature>
<dbReference type="OrthoDB" id="5231159at2759"/>
<accession>A0A0D0CDL9</accession>
<keyword evidence="3" id="KW-1185">Reference proteome</keyword>
<feature type="region of interest" description="Disordered" evidence="1">
    <location>
        <begin position="229"/>
        <end position="249"/>
    </location>
</feature>
<evidence type="ECO:0000313" key="2">
    <source>
        <dbReference type="EMBL" id="KIK53023.1"/>
    </source>
</evidence>
<evidence type="ECO:0000313" key="3">
    <source>
        <dbReference type="Proteomes" id="UP000053593"/>
    </source>
</evidence>
<organism evidence="2 3">
    <name type="scientific">Collybiopsis luxurians FD-317 M1</name>
    <dbReference type="NCBI Taxonomy" id="944289"/>
    <lineage>
        <taxon>Eukaryota</taxon>
        <taxon>Fungi</taxon>
        <taxon>Dikarya</taxon>
        <taxon>Basidiomycota</taxon>
        <taxon>Agaricomycotina</taxon>
        <taxon>Agaricomycetes</taxon>
        <taxon>Agaricomycetidae</taxon>
        <taxon>Agaricales</taxon>
        <taxon>Marasmiineae</taxon>
        <taxon>Omphalotaceae</taxon>
        <taxon>Collybiopsis</taxon>
        <taxon>Collybiopsis luxurians</taxon>
    </lineage>
</organism>
<name>A0A0D0CDL9_9AGAR</name>
<proteinExistence type="predicted"/>
<dbReference type="EMBL" id="KN834834">
    <property type="protein sequence ID" value="KIK53023.1"/>
    <property type="molecule type" value="Genomic_DNA"/>
</dbReference>
<gene>
    <name evidence="2" type="ORF">GYMLUDRAFT_63908</name>
</gene>
<feature type="compositionally biased region" description="Polar residues" evidence="1">
    <location>
        <begin position="240"/>
        <end position="249"/>
    </location>
</feature>
<dbReference type="AlphaFoldDB" id="A0A0D0CDL9"/>
<sequence length="249" mass="27943">MFGAKTARKLTGTRPEHKPRCENLRKANNGNLLKKSNPGLKLARSITMNEELTKLIEFIVIASLNPADGDFSLVRRFSVNIRAIVIVIPVDGHPAKNRKQKIVLEIRAAQNVPYISPQSVPMAEMEVRELKKRGLSQDEIDKTASANFIWVLIEDTTWLNYVARRITPEKIRAFKEFRRAGVDNGTIQRADRSTTPYIAHVNPQFVKVEYNDIAKTDVDLADLKATQPGTQNPADLLGMSLNSKGRISK</sequence>
<protein>
    <submittedName>
        <fullName evidence="2">Uncharacterized protein</fullName>
    </submittedName>
</protein>
<reference evidence="2 3" key="1">
    <citation type="submission" date="2014-04" db="EMBL/GenBank/DDBJ databases">
        <title>Evolutionary Origins and Diversification of the Mycorrhizal Mutualists.</title>
        <authorList>
            <consortium name="DOE Joint Genome Institute"/>
            <consortium name="Mycorrhizal Genomics Consortium"/>
            <person name="Kohler A."/>
            <person name="Kuo A."/>
            <person name="Nagy L.G."/>
            <person name="Floudas D."/>
            <person name="Copeland A."/>
            <person name="Barry K.W."/>
            <person name="Cichocki N."/>
            <person name="Veneault-Fourrey C."/>
            <person name="LaButti K."/>
            <person name="Lindquist E.A."/>
            <person name="Lipzen A."/>
            <person name="Lundell T."/>
            <person name="Morin E."/>
            <person name="Murat C."/>
            <person name="Riley R."/>
            <person name="Ohm R."/>
            <person name="Sun H."/>
            <person name="Tunlid A."/>
            <person name="Henrissat B."/>
            <person name="Grigoriev I.V."/>
            <person name="Hibbett D.S."/>
            <person name="Martin F."/>
        </authorList>
    </citation>
    <scope>NUCLEOTIDE SEQUENCE [LARGE SCALE GENOMIC DNA]</scope>
    <source>
        <strain evidence="2 3">FD-317 M1</strain>
    </source>
</reference>
<evidence type="ECO:0000256" key="1">
    <source>
        <dbReference type="SAM" id="MobiDB-lite"/>
    </source>
</evidence>